<dbReference type="Pfam" id="PF03167">
    <property type="entry name" value="UDG"/>
    <property type="match status" value="1"/>
</dbReference>
<dbReference type="RefSeq" id="WP_099613517.1">
    <property type="nucleotide sequence ID" value="NZ_KZ319368.1"/>
</dbReference>
<dbReference type="InterPro" id="IPR005122">
    <property type="entry name" value="Uracil-DNA_glycosylase-like"/>
</dbReference>
<proteinExistence type="predicted"/>
<dbReference type="AlphaFoldDB" id="A0A2G1UPG2"/>
<name>A0A2G1UPG2_9GAMM</name>
<protein>
    <submittedName>
        <fullName evidence="2">Uracil-DNA glycosylase</fullName>
    </submittedName>
</protein>
<dbReference type="InterPro" id="IPR036895">
    <property type="entry name" value="Uracil-DNA_glycosylase-like_sf"/>
</dbReference>
<reference evidence="2 3" key="1">
    <citation type="submission" date="2017-09" db="EMBL/GenBank/DDBJ databases">
        <title>The draft genome sequences of Marinobacter sp. PWS21.</title>
        <authorList>
            <person name="Cao J."/>
        </authorList>
    </citation>
    <scope>NUCLEOTIDE SEQUENCE [LARGE SCALE GENOMIC DNA]</scope>
    <source>
        <strain evidence="2 3">PWS21</strain>
    </source>
</reference>
<dbReference type="SMART" id="SM00986">
    <property type="entry name" value="UDG"/>
    <property type="match status" value="1"/>
</dbReference>
<evidence type="ECO:0000259" key="1">
    <source>
        <dbReference type="SMART" id="SM00986"/>
    </source>
</evidence>
<accession>A0A2G1UPG2</accession>
<evidence type="ECO:0000313" key="3">
    <source>
        <dbReference type="Proteomes" id="UP000231409"/>
    </source>
</evidence>
<gene>
    <name evidence="2" type="ORF">CLH61_04545</name>
</gene>
<organism evidence="2 3">
    <name type="scientific">Marinobacter profundi</name>
    <dbReference type="NCBI Taxonomy" id="2666256"/>
    <lineage>
        <taxon>Bacteria</taxon>
        <taxon>Pseudomonadati</taxon>
        <taxon>Pseudomonadota</taxon>
        <taxon>Gammaproteobacteria</taxon>
        <taxon>Pseudomonadales</taxon>
        <taxon>Marinobacteraceae</taxon>
        <taxon>Marinobacter</taxon>
    </lineage>
</organism>
<dbReference type="CDD" id="cd10033">
    <property type="entry name" value="UDG_like"/>
    <property type="match status" value="1"/>
</dbReference>
<dbReference type="Proteomes" id="UP000231409">
    <property type="component" value="Unassembled WGS sequence"/>
</dbReference>
<dbReference type="SUPFAM" id="SSF52141">
    <property type="entry name" value="Uracil-DNA glycosylase-like"/>
    <property type="match status" value="1"/>
</dbReference>
<sequence>MANDIQALPFRELVHQVRSCTLCADKLPLGPRPVIQLSEDSKILLVGQAPGRRVHETGLPFNDPSGDRLRQWMGVTRDTFYDETLMAILPMGFCYPGTGKSGDLPPRPECAPAWRELLLERLRCIELTLVIGQYAHAWHLPKPKQPVTANVRNWRRFWPDIVPLPHPSPRNNGWLKQNPWFEAEVVPALQDRVRSILGQAVHSPLR</sequence>
<dbReference type="SMART" id="SM00987">
    <property type="entry name" value="UreE_C"/>
    <property type="match status" value="1"/>
</dbReference>
<dbReference type="PANTHER" id="PTHR42160">
    <property type="entry name" value="URACIL-DNA GLYCOSYLASE SUPERFAMILY PROTEIN"/>
    <property type="match status" value="1"/>
</dbReference>
<feature type="domain" description="Uracil-DNA glycosylase-like" evidence="1">
    <location>
        <begin position="34"/>
        <end position="190"/>
    </location>
</feature>
<dbReference type="Gene3D" id="3.40.470.10">
    <property type="entry name" value="Uracil-DNA glycosylase-like domain"/>
    <property type="match status" value="1"/>
</dbReference>
<comment type="caution">
    <text evidence="2">The sequence shown here is derived from an EMBL/GenBank/DDBJ whole genome shotgun (WGS) entry which is preliminary data.</text>
</comment>
<keyword evidence="3" id="KW-1185">Reference proteome</keyword>
<dbReference type="PANTHER" id="PTHR42160:SF1">
    <property type="entry name" value="URACIL-DNA GLYCOSYLASE SUPERFAMILY PROTEIN"/>
    <property type="match status" value="1"/>
</dbReference>
<dbReference type="EMBL" id="NTFH01000004">
    <property type="protein sequence ID" value="PHQ16353.1"/>
    <property type="molecule type" value="Genomic_DNA"/>
</dbReference>
<dbReference type="InterPro" id="IPR047124">
    <property type="entry name" value="HI_0220.2"/>
</dbReference>
<evidence type="ECO:0000313" key="2">
    <source>
        <dbReference type="EMBL" id="PHQ16353.1"/>
    </source>
</evidence>